<name>A0A7I8VTS2_9ANNE</name>
<evidence type="ECO:0000256" key="11">
    <source>
        <dbReference type="RuleBase" id="RU364040"/>
    </source>
</evidence>
<feature type="binding site" evidence="9">
    <location>
        <position position="335"/>
    </location>
    <ligand>
        <name>Zn(2+)</name>
        <dbReference type="ChEBI" id="CHEBI:29105"/>
        <note>catalytic</note>
    </ligand>
</feature>
<keyword evidence="3 11" id="KW-0645">Protease</keyword>
<dbReference type="Gene3D" id="2.60.40.1730">
    <property type="entry name" value="tricorn interacting facor f3 domain"/>
    <property type="match status" value="1"/>
</dbReference>
<dbReference type="Pfam" id="PF17900">
    <property type="entry name" value="Peptidase_M1_N"/>
    <property type="match status" value="1"/>
</dbReference>
<dbReference type="PRINTS" id="PR00756">
    <property type="entry name" value="ALADIPTASE"/>
</dbReference>
<comment type="similarity">
    <text evidence="1 11">Belongs to the peptidase M1 family.</text>
</comment>
<dbReference type="InterPro" id="IPR045357">
    <property type="entry name" value="Aminopeptidase_N-like_N"/>
</dbReference>
<feature type="domain" description="Aminopeptidase N-like N-terminal" evidence="15">
    <location>
        <begin position="36"/>
        <end position="227"/>
    </location>
</feature>
<feature type="signal peptide" evidence="12">
    <location>
        <begin position="1"/>
        <end position="24"/>
    </location>
</feature>
<dbReference type="Gene3D" id="1.10.390.10">
    <property type="entry name" value="Neutral Protease Domain 2"/>
    <property type="match status" value="1"/>
</dbReference>
<dbReference type="GO" id="GO:0042277">
    <property type="term" value="F:peptide binding"/>
    <property type="evidence" value="ECO:0007669"/>
    <property type="project" value="TreeGrafter"/>
</dbReference>
<evidence type="ECO:0000256" key="10">
    <source>
        <dbReference type="PIRSR" id="PIRSR634016-4"/>
    </source>
</evidence>
<dbReference type="InterPro" id="IPR050344">
    <property type="entry name" value="Peptidase_M1_aminopeptidases"/>
</dbReference>
<feature type="binding site" evidence="9">
    <location>
        <position position="339"/>
    </location>
    <ligand>
        <name>Zn(2+)</name>
        <dbReference type="ChEBI" id="CHEBI:29105"/>
        <note>catalytic</note>
    </ligand>
</feature>
<dbReference type="OrthoDB" id="10031169at2759"/>
<feature type="active site" description="Proton acceptor" evidence="8">
    <location>
        <position position="336"/>
    </location>
</feature>
<dbReference type="AlphaFoldDB" id="A0A7I8VTS2"/>
<dbReference type="FunFam" id="2.60.40.1910:FF:000006">
    <property type="entry name" value="Aminopeptidase"/>
    <property type="match status" value="1"/>
</dbReference>
<dbReference type="InterPro" id="IPR001930">
    <property type="entry name" value="Peptidase_M1"/>
</dbReference>
<dbReference type="CDD" id="cd09601">
    <property type="entry name" value="M1_APN-Q_like"/>
    <property type="match status" value="1"/>
</dbReference>
<dbReference type="EC" id="3.4.11.-" evidence="11"/>
<protein>
    <recommendedName>
        <fullName evidence="11">Aminopeptidase</fullName>
        <ecNumber evidence="11">3.4.11.-</ecNumber>
    </recommendedName>
</protein>
<keyword evidence="4 9" id="KW-0479">Metal-binding</keyword>
<evidence type="ECO:0000256" key="12">
    <source>
        <dbReference type="SAM" id="SignalP"/>
    </source>
</evidence>
<keyword evidence="7 11" id="KW-0482">Metalloprotease</keyword>
<dbReference type="Gene3D" id="1.25.50.20">
    <property type="match status" value="2"/>
</dbReference>
<evidence type="ECO:0000313" key="16">
    <source>
        <dbReference type="EMBL" id="CAD5119625.1"/>
    </source>
</evidence>
<organism evidence="16 17">
    <name type="scientific">Dimorphilus gyrociliatus</name>
    <dbReference type="NCBI Taxonomy" id="2664684"/>
    <lineage>
        <taxon>Eukaryota</taxon>
        <taxon>Metazoa</taxon>
        <taxon>Spiralia</taxon>
        <taxon>Lophotrochozoa</taxon>
        <taxon>Annelida</taxon>
        <taxon>Polychaeta</taxon>
        <taxon>Polychaeta incertae sedis</taxon>
        <taxon>Dinophilidae</taxon>
        <taxon>Dimorphilus</taxon>
    </lineage>
</organism>
<dbReference type="InterPro" id="IPR024571">
    <property type="entry name" value="ERAP1-like_C_dom"/>
</dbReference>
<evidence type="ECO:0000256" key="9">
    <source>
        <dbReference type="PIRSR" id="PIRSR634016-3"/>
    </source>
</evidence>
<reference evidence="16 17" key="1">
    <citation type="submission" date="2020-08" db="EMBL/GenBank/DDBJ databases">
        <authorList>
            <person name="Hejnol A."/>
        </authorList>
    </citation>
    <scope>NUCLEOTIDE SEQUENCE [LARGE SCALE GENOMIC DNA]</scope>
</reference>
<keyword evidence="17" id="KW-1185">Reference proteome</keyword>
<evidence type="ECO:0000259" key="15">
    <source>
        <dbReference type="Pfam" id="PF17900"/>
    </source>
</evidence>
<dbReference type="InterPro" id="IPR042097">
    <property type="entry name" value="Aminopeptidase_N-like_N_sf"/>
</dbReference>
<dbReference type="Pfam" id="PF11838">
    <property type="entry name" value="ERAP1_C"/>
    <property type="match status" value="1"/>
</dbReference>
<feature type="binding site" evidence="9">
    <location>
        <position position="358"/>
    </location>
    <ligand>
        <name>Zn(2+)</name>
        <dbReference type="ChEBI" id="CHEBI:29105"/>
        <note>catalytic</note>
    </ligand>
</feature>
<feature type="chain" id="PRO_5029590977" description="Aminopeptidase" evidence="12">
    <location>
        <begin position="25"/>
        <end position="846"/>
    </location>
</feature>
<dbReference type="Pfam" id="PF01433">
    <property type="entry name" value="Peptidase_M1"/>
    <property type="match status" value="1"/>
</dbReference>
<dbReference type="GO" id="GO:0006508">
    <property type="term" value="P:proteolysis"/>
    <property type="evidence" value="ECO:0007669"/>
    <property type="project" value="UniProtKB-KW"/>
</dbReference>
<evidence type="ECO:0000256" key="3">
    <source>
        <dbReference type="ARBA" id="ARBA00022670"/>
    </source>
</evidence>
<dbReference type="GO" id="GO:0005615">
    <property type="term" value="C:extracellular space"/>
    <property type="evidence" value="ECO:0007669"/>
    <property type="project" value="TreeGrafter"/>
</dbReference>
<feature type="domain" description="ERAP1-like C-terminal" evidence="14">
    <location>
        <begin position="562"/>
        <end position="786"/>
    </location>
</feature>
<evidence type="ECO:0000256" key="2">
    <source>
        <dbReference type="ARBA" id="ARBA00022438"/>
    </source>
</evidence>
<dbReference type="SUPFAM" id="SSF55486">
    <property type="entry name" value="Metalloproteases ('zincins'), catalytic domain"/>
    <property type="match status" value="1"/>
</dbReference>
<dbReference type="SUPFAM" id="SSF63737">
    <property type="entry name" value="Leukotriene A4 hydrolase N-terminal domain"/>
    <property type="match status" value="1"/>
</dbReference>
<feature type="site" description="Transition state stabilizer" evidence="10">
    <location>
        <position position="420"/>
    </location>
</feature>
<evidence type="ECO:0000256" key="1">
    <source>
        <dbReference type="ARBA" id="ARBA00010136"/>
    </source>
</evidence>
<keyword evidence="5 11" id="KW-0378">Hydrolase</keyword>
<comment type="cofactor">
    <cofactor evidence="9 11">
        <name>Zn(2+)</name>
        <dbReference type="ChEBI" id="CHEBI:29105"/>
    </cofactor>
    <text evidence="9 11">Binds 1 zinc ion per subunit.</text>
</comment>
<dbReference type="GO" id="GO:0008270">
    <property type="term" value="F:zinc ion binding"/>
    <property type="evidence" value="ECO:0007669"/>
    <property type="project" value="UniProtKB-UniRule"/>
</dbReference>
<accession>A0A7I8VTS2</accession>
<proteinExistence type="inferred from homology"/>
<comment type="caution">
    <text evidence="16">The sequence shown here is derived from an EMBL/GenBank/DDBJ whole genome shotgun (WGS) entry which is preliminary data.</text>
</comment>
<dbReference type="GO" id="GO:0070006">
    <property type="term" value="F:metalloaminopeptidase activity"/>
    <property type="evidence" value="ECO:0007669"/>
    <property type="project" value="TreeGrafter"/>
</dbReference>
<feature type="domain" description="Peptidase M1 membrane alanine aminopeptidase" evidence="13">
    <location>
        <begin position="264"/>
        <end position="476"/>
    </location>
</feature>
<evidence type="ECO:0000313" key="17">
    <source>
        <dbReference type="Proteomes" id="UP000549394"/>
    </source>
</evidence>
<evidence type="ECO:0000259" key="13">
    <source>
        <dbReference type="Pfam" id="PF01433"/>
    </source>
</evidence>
<gene>
    <name evidence="16" type="ORF">DGYR_LOCUS7833</name>
</gene>
<dbReference type="Proteomes" id="UP000549394">
    <property type="component" value="Unassembled WGS sequence"/>
</dbReference>
<dbReference type="GO" id="GO:0005737">
    <property type="term" value="C:cytoplasm"/>
    <property type="evidence" value="ECO:0007669"/>
    <property type="project" value="TreeGrafter"/>
</dbReference>
<keyword evidence="2 11" id="KW-0031">Aminopeptidase</keyword>
<dbReference type="InterPro" id="IPR027268">
    <property type="entry name" value="Peptidase_M4/M1_CTD_sf"/>
</dbReference>
<evidence type="ECO:0000256" key="7">
    <source>
        <dbReference type="ARBA" id="ARBA00023049"/>
    </source>
</evidence>
<dbReference type="InterPro" id="IPR034016">
    <property type="entry name" value="M1_APN-typ"/>
</dbReference>
<evidence type="ECO:0000256" key="5">
    <source>
        <dbReference type="ARBA" id="ARBA00022801"/>
    </source>
</evidence>
<keyword evidence="6 9" id="KW-0862">Zinc</keyword>
<dbReference type="PANTHER" id="PTHR11533:SF294">
    <property type="entry name" value="THYROTROPIN-RELEASING HORMONE-DEGRADING ECTOENZYME"/>
    <property type="match status" value="1"/>
</dbReference>
<dbReference type="Gene3D" id="2.60.40.1910">
    <property type="match status" value="1"/>
</dbReference>
<evidence type="ECO:0000256" key="8">
    <source>
        <dbReference type="PIRSR" id="PIRSR634016-1"/>
    </source>
</evidence>
<sequence length="846" mass="98260">MTDSFITFSLFIFLSFLLSGQVRSDRLDGRLPKSVVPLSYILRIRPDFYSNDTNNFKYNGTVNILMECRFPTDQIVLNYDDEDGLILSDFRLVDTDGVDLLHNVTIDNDAEFLIVNPSRSLAVGENFWLTVRLNGGIFDDRFGFFYAGYEEKDLGQRYMVSTFFVPKIARAVFPCFDEPSFKSRFKLIIERKSEYSSLTSTRRVRTAPMTNDFVADEFDWSPIMPLYSLCWAVVDFAYVESFTTDGVRVRVYARRDRIDEANLALQMATRTLEYFGDKLDYNYTLSKLDNLAIPKEIGYAMEHWGLVTYAESSLLYNSEKNILREKIRTAKLVMHELAHQWFGNLITCEWWNHTWINEGITEFMQFVPLKSLLGLDHSEMQILDDLQRIQVSDALNTSQEVIPDIPTVWDSSKAFSRITYNKGGAIVRMLRSDLGENEFWKRIQTALKIFQYKSVTTDQLWDVLLPEENGDTLNERKRKWNTWMEQINYPLIRVTLDAKSGASVQQFHYLDPKDQIISKPSPHNYIWSVPITIITADDMSNTTVRWLVNETAHLPEVNGKEWFLLNSQQVGFYRVDYDSTLRSKISDILKSDFSQIPYENRALLLDDAFTLARNGYYTEDVAMEFSRHMSQERERTVWETFFKGSQQIERLLGSLNETSNLIRNYLVHLIDPTYQDLGFDERDEEGLSIKLLRFEIIKRACNFNIGNCRNKAEELFQRWTELGDKPKPDMVYTVACQGALTSTDNGWDAIYEKGKSEERNNRLAILRSLSCKDDKSSLGRGAKYAILSTMASFIVDQQELIELREFLENEDELNNPSATSAIDIGEINLSWLDKNKEPLKRWLEEI</sequence>
<dbReference type="GO" id="GO:0043171">
    <property type="term" value="P:peptide catabolic process"/>
    <property type="evidence" value="ECO:0007669"/>
    <property type="project" value="TreeGrafter"/>
</dbReference>
<dbReference type="PANTHER" id="PTHR11533">
    <property type="entry name" value="PROTEASE M1 ZINC METALLOPROTEASE"/>
    <property type="match status" value="1"/>
</dbReference>
<dbReference type="FunFam" id="1.10.390.10:FF:000013">
    <property type="entry name" value="Aminopeptidase N"/>
    <property type="match status" value="1"/>
</dbReference>
<dbReference type="InterPro" id="IPR014782">
    <property type="entry name" value="Peptidase_M1_dom"/>
</dbReference>
<evidence type="ECO:0000256" key="4">
    <source>
        <dbReference type="ARBA" id="ARBA00022723"/>
    </source>
</evidence>
<dbReference type="EMBL" id="CAJFCJ010000010">
    <property type="protein sequence ID" value="CAD5119625.1"/>
    <property type="molecule type" value="Genomic_DNA"/>
</dbReference>
<dbReference type="GO" id="GO:0016020">
    <property type="term" value="C:membrane"/>
    <property type="evidence" value="ECO:0007669"/>
    <property type="project" value="TreeGrafter"/>
</dbReference>
<keyword evidence="12" id="KW-0732">Signal</keyword>
<evidence type="ECO:0000256" key="6">
    <source>
        <dbReference type="ARBA" id="ARBA00022833"/>
    </source>
</evidence>
<evidence type="ECO:0000259" key="14">
    <source>
        <dbReference type="Pfam" id="PF11838"/>
    </source>
</evidence>